<accession>A0ABQ3VUH6</accession>
<name>A0ABQ3VUH6_9CHLR</name>
<dbReference type="RefSeq" id="WP_201367097.1">
    <property type="nucleotide sequence ID" value="NZ_BNJJ01000039.1"/>
</dbReference>
<keyword evidence="2" id="KW-1185">Reference proteome</keyword>
<comment type="caution">
    <text evidence="1">The sequence shown here is derived from an EMBL/GenBank/DDBJ whole genome shotgun (WGS) entry which is preliminary data.</text>
</comment>
<dbReference type="Proteomes" id="UP000635565">
    <property type="component" value="Unassembled WGS sequence"/>
</dbReference>
<gene>
    <name evidence="1" type="ORF">KSZ_75330</name>
</gene>
<evidence type="ECO:0000313" key="2">
    <source>
        <dbReference type="Proteomes" id="UP000635565"/>
    </source>
</evidence>
<evidence type="ECO:0000313" key="1">
    <source>
        <dbReference type="EMBL" id="GHO89527.1"/>
    </source>
</evidence>
<protein>
    <submittedName>
        <fullName evidence="1">Uncharacterized protein</fullName>
    </submittedName>
</protein>
<organism evidence="1 2">
    <name type="scientific">Dictyobacter formicarum</name>
    <dbReference type="NCBI Taxonomy" id="2778368"/>
    <lineage>
        <taxon>Bacteria</taxon>
        <taxon>Bacillati</taxon>
        <taxon>Chloroflexota</taxon>
        <taxon>Ktedonobacteria</taxon>
        <taxon>Ktedonobacterales</taxon>
        <taxon>Dictyobacteraceae</taxon>
        <taxon>Dictyobacter</taxon>
    </lineage>
</organism>
<dbReference type="EMBL" id="BNJJ01000039">
    <property type="protein sequence ID" value="GHO89527.1"/>
    <property type="molecule type" value="Genomic_DNA"/>
</dbReference>
<sequence length="108" mass="12303">MEDKTFAQSMEELNQRALKEITDAALSCWATLQSGATVTSTTAHIENEYMREAVAHVLYYVLLQSLLFDAKKRQMISGKRYEELRAYTETLANQVKQQPFMVLPLGTP</sequence>
<reference evidence="1 2" key="1">
    <citation type="journal article" date="2021" name="Int. J. Syst. Evol. Microbiol.">
        <title>Reticulibacter mediterranei gen. nov., sp. nov., within the new family Reticulibacteraceae fam. nov., and Ktedonospora formicarum gen. nov., sp. nov., Ktedonobacter robiniae sp. nov., Dictyobacter formicarum sp. nov. and Dictyobacter arantiisoli sp. nov., belonging to the class Ktedonobacteria.</title>
        <authorList>
            <person name="Yabe S."/>
            <person name="Zheng Y."/>
            <person name="Wang C.M."/>
            <person name="Sakai Y."/>
            <person name="Abe K."/>
            <person name="Yokota A."/>
            <person name="Donadio S."/>
            <person name="Cavaletti L."/>
            <person name="Monciardini P."/>
        </authorList>
    </citation>
    <scope>NUCLEOTIDE SEQUENCE [LARGE SCALE GENOMIC DNA]</scope>
    <source>
        <strain evidence="1 2">SOSP1-9</strain>
    </source>
</reference>
<proteinExistence type="predicted"/>